<reference evidence="3" key="1">
    <citation type="submission" date="2020-08" db="EMBL/GenBank/DDBJ databases">
        <title>Genetic structure, function and evolution of capsule biosynthesis loci in Vibrio parahaemolyticus.</title>
        <authorList>
            <person name="Li L."/>
            <person name="Bian S."/>
        </authorList>
    </citation>
    <scope>NUCLEOTIDE SEQUENCE</scope>
    <source>
        <strain evidence="3">VP386</strain>
    </source>
</reference>
<dbReference type="GO" id="GO:0009103">
    <property type="term" value="P:lipopolysaccharide biosynthetic process"/>
    <property type="evidence" value="ECO:0007669"/>
    <property type="project" value="TreeGrafter"/>
</dbReference>
<accession>A0A7M1WPN4</accession>
<dbReference type="SUPFAM" id="SSF53756">
    <property type="entry name" value="UDP-Glycosyltransferase/glycogen phosphorylase"/>
    <property type="match status" value="1"/>
</dbReference>
<dbReference type="InterPro" id="IPR028098">
    <property type="entry name" value="Glyco_trans_4-like_N"/>
</dbReference>
<dbReference type="EMBL" id="MT898388">
    <property type="protein sequence ID" value="QOS29023.1"/>
    <property type="molecule type" value="Genomic_DNA"/>
</dbReference>
<evidence type="ECO:0000313" key="3">
    <source>
        <dbReference type="EMBL" id="QOS29023.1"/>
    </source>
</evidence>
<sequence>MSRKKILILAEYIGENHNSTAYYWSQIVRKIRQEHDVILITPDTEHARGFSKQYEIETHYVKYSKHNKNSLISRLNGQLSQTITFIRGVKAELKNVDLVFSGTNPIVTMFGLALLKSFQPFKWLVLVHDVFPNNLIPAKVINESSFSYRFLTALSKKVYSSPEQLICIGRDMKELLDNKTEGENQIEFIPNWASTERIVEIPKKDNELILKLGWQDNTVFQFFGNMGRLQGIGQLLEAIGKTKCEKSRFLFIGCGSEAKQVQHVAKRINAEVGYERVHYYGRLDLEKNNLGLNACDVALVTLAPEMFGLGVPSKAYFSMAANKPIVYVGDKNSELERLLSEYELGWYCNNNNVSELSRLLDYVSELNYSSSLPQTRDVLISHFSEKIALDAIAHQVSKMVLL</sequence>
<organism evidence="3">
    <name type="scientific">Vibrio parahaemolyticus</name>
    <dbReference type="NCBI Taxonomy" id="670"/>
    <lineage>
        <taxon>Bacteria</taxon>
        <taxon>Pseudomonadati</taxon>
        <taxon>Pseudomonadota</taxon>
        <taxon>Gammaproteobacteria</taxon>
        <taxon>Vibrionales</taxon>
        <taxon>Vibrionaceae</taxon>
        <taxon>Vibrio</taxon>
    </lineage>
</organism>
<name>A0A7M1WPN4_VIBPH</name>
<proteinExistence type="predicted"/>
<dbReference type="CDD" id="cd03794">
    <property type="entry name" value="GT4_WbuB-like"/>
    <property type="match status" value="1"/>
</dbReference>
<dbReference type="Pfam" id="PF13439">
    <property type="entry name" value="Glyco_transf_4"/>
    <property type="match status" value="1"/>
</dbReference>
<dbReference type="GO" id="GO:0016757">
    <property type="term" value="F:glycosyltransferase activity"/>
    <property type="evidence" value="ECO:0007669"/>
    <property type="project" value="TreeGrafter"/>
</dbReference>
<feature type="domain" description="Glycosyltransferase subfamily 4-like N-terminal" evidence="2">
    <location>
        <begin position="31"/>
        <end position="197"/>
    </location>
</feature>
<dbReference type="Pfam" id="PF13692">
    <property type="entry name" value="Glyco_trans_1_4"/>
    <property type="match status" value="1"/>
</dbReference>
<dbReference type="AlphaFoldDB" id="A0A7M1WPN4"/>
<gene>
    <name evidence="3" type="ORF">VP386_00018</name>
</gene>
<protein>
    <recommendedName>
        <fullName evidence="2">Glycosyltransferase subfamily 4-like N-terminal domain-containing protein</fullName>
    </recommendedName>
</protein>
<keyword evidence="1" id="KW-0808">Transferase</keyword>
<dbReference type="RefSeq" id="WP_031848520.1">
    <property type="nucleotide sequence ID" value="NZ_JALAYZ010000003.1"/>
</dbReference>
<evidence type="ECO:0000259" key="2">
    <source>
        <dbReference type="Pfam" id="PF13439"/>
    </source>
</evidence>
<dbReference type="PANTHER" id="PTHR46401:SF2">
    <property type="entry name" value="GLYCOSYLTRANSFERASE WBBK-RELATED"/>
    <property type="match status" value="1"/>
</dbReference>
<dbReference type="Gene3D" id="3.40.50.2000">
    <property type="entry name" value="Glycogen Phosphorylase B"/>
    <property type="match status" value="2"/>
</dbReference>
<dbReference type="PANTHER" id="PTHR46401">
    <property type="entry name" value="GLYCOSYLTRANSFERASE WBBK-RELATED"/>
    <property type="match status" value="1"/>
</dbReference>
<evidence type="ECO:0000256" key="1">
    <source>
        <dbReference type="ARBA" id="ARBA00022679"/>
    </source>
</evidence>